<reference evidence="3" key="1">
    <citation type="journal article" date="2023" name="Int. J. Mol. Sci.">
        <title>Genomic and Metabolic Characterization of Plant Growth-Promoting Rhizobacteria Isolated from Nodules of Clovers Grown in Non-Farmed Soil.</title>
        <authorList>
            <person name="Wojcik M."/>
            <person name="Koper P."/>
            <person name="Zebracki K."/>
            <person name="Marczak M."/>
            <person name="Mazur A."/>
        </authorList>
    </citation>
    <scope>NUCLEOTIDE SEQUENCE [LARGE SCALE GENOMIC DNA]</scope>
    <source>
        <strain evidence="3">KB12</strain>
    </source>
</reference>
<accession>A0ABU3YY48</accession>
<comment type="caution">
    <text evidence="2">The sequence shown here is derived from an EMBL/GenBank/DDBJ whole genome shotgun (WGS) entry which is preliminary data.</text>
</comment>
<dbReference type="Gene3D" id="1.10.10.2910">
    <property type="match status" value="1"/>
</dbReference>
<evidence type="ECO:0000313" key="3">
    <source>
        <dbReference type="Proteomes" id="UP001187203"/>
    </source>
</evidence>
<dbReference type="InterPro" id="IPR010359">
    <property type="entry name" value="IrrE_HExxH"/>
</dbReference>
<keyword evidence="3" id="KW-1185">Reference proteome</keyword>
<protein>
    <submittedName>
        <fullName evidence="2">ImmA/IrrE family metallo-endopeptidase</fullName>
    </submittedName>
</protein>
<name>A0ABU3YY48_9HYPH</name>
<dbReference type="EMBL" id="JAWJWI010000049">
    <property type="protein sequence ID" value="MDV4190781.1"/>
    <property type="molecule type" value="Genomic_DNA"/>
</dbReference>
<dbReference type="RefSeq" id="WP_317277346.1">
    <property type="nucleotide sequence ID" value="NZ_JAWJWH010000049.1"/>
</dbReference>
<dbReference type="Pfam" id="PF06114">
    <property type="entry name" value="Peptidase_M78"/>
    <property type="match status" value="1"/>
</dbReference>
<evidence type="ECO:0000259" key="1">
    <source>
        <dbReference type="Pfam" id="PF06114"/>
    </source>
</evidence>
<sequence>MSAKIAEAIEAARKVLSDHGIKSAPVPVDRIIKAKGIALEYAPLEPELSGMAYIKDGIAIIGLNSLHHPNRQRFSAAHELGHHELHADILSSAVHVDRGFQVLLRDDVSSLGISDKEREANAFAAELLMPSEFIAGALEKNGLDIEDDEGVAALAKKFKVSTVAMRYRLSNR</sequence>
<dbReference type="Proteomes" id="UP001187203">
    <property type="component" value="Unassembled WGS sequence"/>
</dbReference>
<evidence type="ECO:0000313" key="2">
    <source>
        <dbReference type="EMBL" id="MDV4190781.1"/>
    </source>
</evidence>
<dbReference type="PANTHER" id="PTHR43236:SF2">
    <property type="entry name" value="BLL0069 PROTEIN"/>
    <property type="match status" value="1"/>
</dbReference>
<dbReference type="InterPro" id="IPR052345">
    <property type="entry name" value="Rad_response_metalloprotease"/>
</dbReference>
<organism evidence="2 3">
    <name type="scientific">Rhizobium brockwellii</name>
    <dbReference type="NCBI Taxonomy" id="3019932"/>
    <lineage>
        <taxon>Bacteria</taxon>
        <taxon>Pseudomonadati</taxon>
        <taxon>Pseudomonadota</taxon>
        <taxon>Alphaproteobacteria</taxon>
        <taxon>Hyphomicrobiales</taxon>
        <taxon>Rhizobiaceae</taxon>
        <taxon>Rhizobium/Agrobacterium group</taxon>
        <taxon>Rhizobium</taxon>
    </lineage>
</organism>
<feature type="domain" description="IrrE N-terminal-like" evidence="1">
    <location>
        <begin position="33"/>
        <end position="170"/>
    </location>
</feature>
<proteinExistence type="predicted"/>
<gene>
    <name evidence="2" type="ORF">R1523_35710</name>
</gene>
<dbReference type="PANTHER" id="PTHR43236">
    <property type="entry name" value="ANTITOXIN HIGA1"/>
    <property type="match status" value="1"/>
</dbReference>